<dbReference type="GeneID" id="301683756"/>
<organism evidence="7 8">
    <name type="scientific">Limnospira platensis NIES-46</name>
    <dbReference type="NCBI Taxonomy" id="1236695"/>
    <lineage>
        <taxon>Bacteria</taxon>
        <taxon>Bacillati</taxon>
        <taxon>Cyanobacteriota</taxon>
        <taxon>Cyanophyceae</taxon>
        <taxon>Oscillatoriophycideae</taxon>
        <taxon>Oscillatoriales</taxon>
        <taxon>Sirenicapillariaceae</taxon>
        <taxon>Limnospira</taxon>
    </lineage>
</organism>
<comment type="subcellular location">
    <subcellularLocation>
        <location evidence="1">Membrane</location>
        <topology evidence="1">Multi-pass membrane protein</topology>
    </subcellularLocation>
</comment>
<name>A0A5M3TAD0_LIMPL</name>
<evidence type="ECO:0000256" key="2">
    <source>
        <dbReference type="ARBA" id="ARBA00022692"/>
    </source>
</evidence>
<keyword evidence="8" id="KW-1185">Reference proteome</keyword>
<comment type="caution">
    <text evidence="7">The sequence shown here is derived from an EMBL/GenBank/DDBJ whole genome shotgun (WGS) entry which is preliminary data.</text>
</comment>
<dbReference type="PANTHER" id="PTHR44733">
    <property type="entry name" value="DNAJ HOMOLOG SUBFAMILY C MEMBER 22"/>
    <property type="match status" value="1"/>
</dbReference>
<evidence type="ECO:0000259" key="6">
    <source>
        <dbReference type="Pfam" id="PF05154"/>
    </source>
</evidence>
<evidence type="ECO:0000256" key="1">
    <source>
        <dbReference type="ARBA" id="ARBA00004141"/>
    </source>
</evidence>
<keyword evidence="4 5" id="KW-0472">Membrane</keyword>
<evidence type="ECO:0000256" key="3">
    <source>
        <dbReference type="ARBA" id="ARBA00022989"/>
    </source>
</evidence>
<dbReference type="InterPro" id="IPR007829">
    <property type="entry name" value="TM2"/>
</dbReference>
<reference evidence="7 8" key="1">
    <citation type="journal article" date="2019" name="J Genomics">
        <title>The Draft Genome of a Hydrogen-producing Cyanobacterium, Arthrospira platensis NIES-46.</title>
        <authorList>
            <person name="Suzuki S."/>
            <person name="Yamaguchi H."/>
            <person name="Kawachi M."/>
        </authorList>
    </citation>
    <scope>NUCLEOTIDE SEQUENCE [LARGE SCALE GENOMIC DNA]</scope>
    <source>
        <strain evidence="7 8">NIES-46</strain>
    </source>
</reference>
<gene>
    <name evidence="7" type="ORF">NIES46_29410</name>
</gene>
<dbReference type="Proteomes" id="UP000326169">
    <property type="component" value="Unassembled WGS sequence"/>
</dbReference>
<dbReference type="PANTHER" id="PTHR44733:SF1">
    <property type="entry name" value="DNAJ HOMOLOG SUBFAMILY C MEMBER 22"/>
    <property type="match status" value="1"/>
</dbReference>
<feature type="transmembrane region" description="Helical" evidence="5">
    <location>
        <begin position="7"/>
        <end position="26"/>
    </location>
</feature>
<dbReference type="EMBL" id="BIMW01000110">
    <property type="protein sequence ID" value="GCE94881.1"/>
    <property type="molecule type" value="Genomic_DNA"/>
</dbReference>
<protein>
    <recommendedName>
        <fullName evidence="6">TM2 domain-containing protein</fullName>
    </recommendedName>
</protein>
<evidence type="ECO:0000313" key="8">
    <source>
        <dbReference type="Proteomes" id="UP000326169"/>
    </source>
</evidence>
<sequence>MKKITTSYILWAIGLITPISGLHRLYNGQIVTGVIWMCTLGLFRVGQLVDVFLIPSMVEECNAKAQAKLGVAPDGSPLPHSNPVTLNVTGDLQERLRMRLLQAAAARGGKLSVTQGVMATGADFERVENVLNDMFKRGYVTITNDPESGIVIYDFHEL</sequence>
<proteinExistence type="predicted"/>
<evidence type="ECO:0000256" key="4">
    <source>
        <dbReference type="ARBA" id="ARBA00023136"/>
    </source>
</evidence>
<feature type="domain" description="TM2" evidence="6">
    <location>
        <begin position="2"/>
        <end position="52"/>
    </location>
</feature>
<evidence type="ECO:0000256" key="5">
    <source>
        <dbReference type="SAM" id="Phobius"/>
    </source>
</evidence>
<evidence type="ECO:0000313" key="7">
    <source>
        <dbReference type="EMBL" id="GCE94881.1"/>
    </source>
</evidence>
<dbReference type="RefSeq" id="WP_006617351.1">
    <property type="nucleotide sequence ID" value="NZ_BIMW01000110.1"/>
</dbReference>
<keyword evidence="2 5" id="KW-0812">Transmembrane</keyword>
<dbReference type="Pfam" id="PF05154">
    <property type="entry name" value="TM2"/>
    <property type="match status" value="1"/>
</dbReference>
<accession>A0A5M3TAD0</accession>
<keyword evidence="3 5" id="KW-1133">Transmembrane helix</keyword>